<feature type="domain" description="AB hydrolase-1" evidence="1">
    <location>
        <begin position="32"/>
        <end position="278"/>
    </location>
</feature>
<dbReference type="AlphaFoldDB" id="A0A382JUP4"/>
<dbReference type="PRINTS" id="PR00412">
    <property type="entry name" value="EPOXHYDRLASE"/>
</dbReference>
<evidence type="ECO:0000259" key="1">
    <source>
        <dbReference type="Pfam" id="PF12697"/>
    </source>
</evidence>
<protein>
    <recommendedName>
        <fullName evidence="1">AB hydrolase-1 domain-containing protein</fullName>
    </recommendedName>
</protein>
<dbReference type="PANTHER" id="PTHR43798:SF33">
    <property type="entry name" value="HYDROLASE, PUTATIVE (AFU_ORTHOLOGUE AFUA_2G14860)-RELATED"/>
    <property type="match status" value="1"/>
</dbReference>
<dbReference type="InterPro" id="IPR029058">
    <property type="entry name" value="AB_hydrolase_fold"/>
</dbReference>
<dbReference type="SUPFAM" id="SSF53474">
    <property type="entry name" value="alpha/beta-Hydrolases"/>
    <property type="match status" value="1"/>
</dbReference>
<dbReference type="Gene3D" id="3.40.50.1820">
    <property type="entry name" value="alpha/beta hydrolase"/>
    <property type="match status" value="1"/>
</dbReference>
<dbReference type="InterPro" id="IPR050266">
    <property type="entry name" value="AB_hydrolase_sf"/>
</dbReference>
<sequence length="286" mass="32410">MPEELQSESKFVEANGINHHYLEWGNPETPPIVMLHGLGLCAQVWNKLARDLAQDYHVLAFDLRGHGDTDKPGSGYTFLTLGEDVSAFIQTLGLERPFAVGHSAGGMSLLISDHLVPRIVDRTVLVDTRVGSAATTVLTSERRQERMRRTREKRPIWANRETMHEAYRERRVFKTWDDEVFNDYIEGGTRLLDDGRAELKCPTDVEATFYDARAALDPSQYVRGLTGQYRLLVGGYQGAQSEQDDAVQRLLGESADSSFKQLDRGSHFVPMEYPDLVLSEIREYFE</sequence>
<dbReference type="InterPro" id="IPR000073">
    <property type="entry name" value="AB_hydrolase_1"/>
</dbReference>
<organism evidence="2">
    <name type="scientific">marine metagenome</name>
    <dbReference type="NCBI Taxonomy" id="408172"/>
    <lineage>
        <taxon>unclassified sequences</taxon>
        <taxon>metagenomes</taxon>
        <taxon>ecological metagenomes</taxon>
    </lineage>
</organism>
<dbReference type="EMBL" id="UINC01076367">
    <property type="protein sequence ID" value="SVC15466.1"/>
    <property type="molecule type" value="Genomic_DNA"/>
</dbReference>
<dbReference type="Pfam" id="PF12697">
    <property type="entry name" value="Abhydrolase_6"/>
    <property type="match status" value="1"/>
</dbReference>
<dbReference type="GO" id="GO:0003824">
    <property type="term" value="F:catalytic activity"/>
    <property type="evidence" value="ECO:0007669"/>
    <property type="project" value="InterPro"/>
</dbReference>
<gene>
    <name evidence="2" type="ORF">METZ01_LOCUS268320</name>
</gene>
<evidence type="ECO:0000313" key="2">
    <source>
        <dbReference type="EMBL" id="SVC15466.1"/>
    </source>
</evidence>
<accession>A0A382JUP4</accession>
<proteinExistence type="predicted"/>
<name>A0A382JUP4_9ZZZZ</name>
<dbReference type="GO" id="GO:0016020">
    <property type="term" value="C:membrane"/>
    <property type="evidence" value="ECO:0007669"/>
    <property type="project" value="TreeGrafter"/>
</dbReference>
<dbReference type="PANTHER" id="PTHR43798">
    <property type="entry name" value="MONOACYLGLYCEROL LIPASE"/>
    <property type="match status" value="1"/>
</dbReference>
<reference evidence="2" key="1">
    <citation type="submission" date="2018-05" db="EMBL/GenBank/DDBJ databases">
        <authorList>
            <person name="Lanie J.A."/>
            <person name="Ng W.-L."/>
            <person name="Kazmierczak K.M."/>
            <person name="Andrzejewski T.M."/>
            <person name="Davidsen T.M."/>
            <person name="Wayne K.J."/>
            <person name="Tettelin H."/>
            <person name="Glass J.I."/>
            <person name="Rusch D."/>
            <person name="Podicherti R."/>
            <person name="Tsui H.-C.T."/>
            <person name="Winkler M.E."/>
        </authorList>
    </citation>
    <scope>NUCLEOTIDE SEQUENCE</scope>
</reference>
<dbReference type="InterPro" id="IPR000639">
    <property type="entry name" value="Epox_hydrolase-like"/>
</dbReference>